<dbReference type="EMBL" id="JABZGT010000075">
    <property type="protein sequence ID" value="MBF4808996.1"/>
    <property type="molecule type" value="Genomic_DNA"/>
</dbReference>
<organism evidence="8 9">
    <name type="scientific">Lancefieldella parvula</name>
    <dbReference type="NCBI Taxonomy" id="1382"/>
    <lineage>
        <taxon>Bacteria</taxon>
        <taxon>Bacillati</taxon>
        <taxon>Actinomycetota</taxon>
        <taxon>Coriobacteriia</taxon>
        <taxon>Coriobacteriales</taxon>
        <taxon>Atopobiaceae</taxon>
        <taxon>Lancefieldella</taxon>
    </lineage>
</organism>
<keyword evidence="4" id="KW-0274">FAD</keyword>
<keyword evidence="5 8" id="KW-0413">Isomerase</keyword>
<evidence type="ECO:0000313" key="8">
    <source>
        <dbReference type="EMBL" id="MBF4808996.1"/>
    </source>
</evidence>
<reference evidence="8" key="1">
    <citation type="submission" date="2020-04" db="EMBL/GenBank/DDBJ databases">
        <title>Deep metagenomics examines the oral microbiome during advanced dental caries in children, revealing novel taxa and co-occurrences with host molecules.</title>
        <authorList>
            <person name="Baker J.L."/>
            <person name="Morton J.T."/>
            <person name="Dinis M."/>
            <person name="Alvarez R."/>
            <person name="Tran N.C."/>
            <person name="Knight R."/>
            <person name="Edlund A."/>
        </authorList>
    </citation>
    <scope>NUCLEOTIDE SEQUENCE</scope>
    <source>
        <strain evidence="8">JCVI_22A_bin.2</strain>
        <strain evidence="7">JCVI_3_bin.11</strain>
    </source>
</reference>
<dbReference type="GO" id="GO:0005829">
    <property type="term" value="C:cytosol"/>
    <property type="evidence" value="ECO:0007669"/>
    <property type="project" value="TreeGrafter"/>
</dbReference>
<dbReference type="NCBIfam" id="TIGR00031">
    <property type="entry name" value="UDP-GALP_mutase"/>
    <property type="match status" value="1"/>
</dbReference>
<evidence type="ECO:0000256" key="5">
    <source>
        <dbReference type="ARBA" id="ARBA00023235"/>
    </source>
</evidence>
<dbReference type="PANTHER" id="PTHR21197:SF0">
    <property type="entry name" value="UDP-GALACTOPYRANOSE MUTASE"/>
    <property type="match status" value="1"/>
</dbReference>
<dbReference type="Proteomes" id="UP000787322">
    <property type="component" value="Unassembled WGS sequence"/>
</dbReference>
<evidence type="ECO:0000256" key="3">
    <source>
        <dbReference type="ARBA" id="ARBA00022630"/>
    </source>
</evidence>
<evidence type="ECO:0000256" key="1">
    <source>
        <dbReference type="ARBA" id="ARBA00001974"/>
    </source>
</evidence>
<dbReference type="Proteomes" id="UP000772566">
    <property type="component" value="Unassembled WGS sequence"/>
</dbReference>
<evidence type="ECO:0000256" key="4">
    <source>
        <dbReference type="ARBA" id="ARBA00022827"/>
    </source>
</evidence>
<evidence type="ECO:0000313" key="9">
    <source>
        <dbReference type="Proteomes" id="UP000772566"/>
    </source>
</evidence>
<gene>
    <name evidence="8" type="primary">glf</name>
    <name evidence="8" type="ORF">HXK23_02035</name>
    <name evidence="7" type="ORF">HXK24_05270</name>
</gene>
<sequence length="400" mass="45685">MSINHGLPAGFNPDNYDVIVVGAGYAGAVVARRMAENCNSKVAIFERRNHIAGNAYDRLDDAGVLVHEYGPHIYHTMSDRVHQFLSRFTEWTNYQHKVLANINGQLMPVPFNHQSLKLAFGEERGEKLYQKLVLTFGENVKVPIMELREKNDPDLEEIADYVYENVFLHYTMKQWGKTPDQIDKSITGRVPIFVGDDDRYFPGATYQGMPKEGYTKLFENMLDHDLIDVFLDVDVRDIMKLTASNVAVCEKPFAGEVIYTGPLDELFNLDQGALPYRTLDMQFETLDQDQFQPVGTVNYTTSEDFTRITEFKNMTGQVLPGKTTIMREYSHAYVPESGQTPYYAILEPENQELYRSYKERTSGILNFHAVGRLAEYRYYDMDGVVASALELSDELIAHQA</sequence>
<dbReference type="InterPro" id="IPR004379">
    <property type="entry name" value="UDP-GALP_mutase"/>
</dbReference>
<keyword evidence="3" id="KW-0285">Flavoprotein</keyword>
<dbReference type="EMBL" id="JABZGU010000133">
    <property type="protein sequence ID" value="MBF4803209.1"/>
    <property type="molecule type" value="Genomic_DNA"/>
</dbReference>
<dbReference type="PANTHER" id="PTHR21197">
    <property type="entry name" value="UDP-GALACTOPYRANOSE MUTASE"/>
    <property type="match status" value="1"/>
</dbReference>
<dbReference type="SUPFAM" id="SSF51971">
    <property type="entry name" value="Nucleotide-binding domain"/>
    <property type="match status" value="1"/>
</dbReference>
<evidence type="ECO:0000313" key="7">
    <source>
        <dbReference type="EMBL" id="MBF4803209.1"/>
    </source>
</evidence>
<evidence type="ECO:0000259" key="6">
    <source>
        <dbReference type="Pfam" id="PF03275"/>
    </source>
</evidence>
<dbReference type="SUPFAM" id="SSF54373">
    <property type="entry name" value="FAD-linked reductases, C-terminal domain"/>
    <property type="match status" value="1"/>
</dbReference>
<dbReference type="AlphaFoldDB" id="A0A930VYN2"/>
<dbReference type="Pfam" id="PF03275">
    <property type="entry name" value="GLF"/>
    <property type="match status" value="1"/>
</dbReference>
<comment type="similarity">
    <text evidence="2">Belongs to the UDP-galactopyranose/dTDP-fucopyranose mutase family.</text>
</comment>
<name>A0A930VYN2_9ACTN</name>
<comment type="cofactor">
    <cofactor evidence="1">
        <name>FAD</name>
        <dbReference type="ChEBI" id="CHEBI:57692"/>
    </cofactor>
</comment>
<comment type="caution">
    <text evidence="8">The sequence shown here is derived from an EMBL/GenBank/DDBJ whole genome shotgun (WGS) entry which is preliminary data.</text>
</comment>
<dbReference type="Gene3D" id="3.40.50.720">
    <property type="entry name" value="NAD(P)-binding Rossmann-like Domain"/>
    <property type="match status" value="3"/>
</dbReference>
<evidence type="ECO:0000256" key="2">
    <source>
        <dbReference type="ARBA" id="ARBA00009321"/>
    </source>
</evidence>
<dbReference type="GO" id="GO:0050660">
    <property type="term" value="F:flavin adenine dinucleotide binding"/>
    <property type="evidence" value="ECO:0007669"/>
    <property type="project" value="TreeGrafter"/>
</dbReference>
<dbReference type="InterPro" id="IPR015899">
    <property type="entry name" value="UDP-GalPyranose_mutase_C"/>
</dbReference>
<dbReference type="EC" id="5.4.99.9" evidence="8"/>
<protein>
    <submittedName>
        <fullName evidence="8">UDP-galactopyranose mutase</fullName>
        <ecNumber evidence="8">5.4.99.9</ecNumber>
    </submittedName>
</protein>
<feature type="domain" description="UDP-galactopyranose mutase C-terminal" evidence="6">
    <location>
        <begin position="166"/>
        <end position="378"/>
    </location>
</feature>
<dbReference type="Pfam" id="PF13450">
    <property type="entry name" value="NAD_binding_8"/>
    <property type="match status" value="1"/>
</dbReference>
<proteinExistence type="inferred from homology"/>
<dbReference type="GO" id="GO:0008767">
    <property type="term" value="F:UDP-galactopyranose mutase activity"/>
    <property type="evidence" value="ECO:0007669"/>
    <property type="project" value="UniProtKB-EC"/>
</dbReference>
<accession>A0A930VYN2</accession>